<gene>
    <name evidence="3" type="ORF">PAXRUDRAFT_827169</name>
</gene>
<evidence type="ECO:0000313" key="4">
    <source>
        <dbReference type="Proteomes" id="UP000054538"/>
    </source>
</evidence>
<dbReference type="InterPro" id="IPR013262">
    <property type="entry name" value="OMP_MIM1/TOM13_mt"/>
</dbReference>
<accession>A0A0D0E8W7</accession>
<keyword evidence="2" id="KW-0812">Transmembrane</keyword>
<dbReference type="GO" id="GO:0070096">
    <property type="term" value="P:mitochondrial outer membrane translocase complex assembly"/>
    <property type="evidence" value="ECO:0007669"/>
    <property type="project" value="TreeGrafter"/>
</dbReference>
<dbReference type="Proteomes" id="UP000054538">
    <property type="component" value="Unassembled WGS sequence"/>
</dbReference>
<proteinExistence type="predicted"/>
<dbReference type="AlphaFoldDB" id="A0A0D0E8W7"/>
<evidence type="ECO:0000256" key="1">
    <source>
        <dbReference type="SAM" id="MobiDB-lite"/>
    </source>
</evidence>
<dbReference type="GO" id="GO:0045040">
    <property type="term" value="P:protein insertion into mitochondrial outer membrane"/>
    <property type="evidence" value="ECO:0007669"/>
    <property type="project" value="TreeGrafter"/>
</dbReference>
<dbReference type="OrthoDB" id="5529571at2759"/>
<reference evidence="4" key="2">
    <citation type="submission" date="2015-01" db="EMBL/GenBank/DDBJ databases">
        <title>Evolutionary Origins and Diversification of the Mycorrhizal Mutualists.</title>
        <authorList>
            <consortium name="DOE Joint Genome Institute"/>
            <consortium name="Mycorrhizal Genomics Consortium"/>
            <person name="Kohler A."/>
            <person name="Kuo A."/>
            <person name="Nagy L.G."/>
            <person name="Floudas D."/>
            <person name="Copeland A."/>
            <person name="Barry K.W."/>
            <person name="Cichocki N."/>
            <person name="Veneault-Fourrey C."/>
            <person name="LaButti K."/>
            <person name="Lindquist E.A."/>
            <person name="Lipzen A."/>
            <person name="Lundell T."/>
            <person name="Morin E."/>
            <person name="Murat C."/>
            <person name="Riley R."/>
            <person name="Ohm R."/>
            <person name="Sun H."/>
            <person name="Tunlid A."/>
            <person name="Henrissat B."/>
            <person name="Grigoriev I.V."/>
            <person name="Hibbett D.S."/>
            <person name="Martin F."/>
        </authorList>
    </citation>
    <scope>NUCLEOTIDE SEQUENCE [LARGE SCALE GENOMIC DNA]</scope>
    <source>
        <strain evidence="4">Ve08.2h10</strain>
    </source>
</reference>
<dbReference type="InParanoid" id="A0A0D0E8W7"/>
<feature type="region of interest" description="Disordered" evidence="1">
    <location>
        <begin position="159"/>
        <end position="245"/>
    </location>
</feature>
<feature type="compositionally biased region" description="Low complexity" evidence="1">
    <location>
        <begin position="40"/>
        <end position="62"/>
    </location>
</feature>
<protein>
    <submittedName>
        <fullName evidence="3">Unplaced genomic scaffold scaffold_229, whole genome shotgun sequence</fullName>
    </submittedName>
</protein>
<dbReference type="HOGENOM" id="CLU_078285_0_0_1"/>
<evidence type="ECO:0000256" key="2">
    <source>
        <dbReference type="SAM" id="Phobius"/>
    </source>
</evidence>
<dbReference type="Pfam" id="PF08219">
    <property type="entry name" value="TOM13"/>
    <property type="match status" value="1"/>
</dbReference>
<keyword evidence="2" id="KW-0472">Membrane</keyword>
<keyword evidence="2" id="KW-1133">Transmembrane helix</keyword>
<feature type="compositionally biased region" description="Low complexity" evidence="1">
    <location>
        <begin position="190"/>
        <end position="203"/>
    </location>
</feature>
<dbReference type="EMBL" id="KN825051">
    <property type="protein sequence ID" value="KIK95285.1"/>
    <property type="molecule type" value="Genomic_DNA"/>
</dbReference>
<dbReference type="PANTHER" id="PTHR28241:SF1">
    <property type="entry name" value="MITOCHONDRIAL IMPORT PROTEIN 1"/>
    <property type="match status" value="1"/>
</dbReference>
<reference evidence="3 4" key="1">
    <citation type="submission" date="2014-04" db="EMBL/GenBank/DDBJ databases">
        <authorList>
            <consortium name="DOE Joint Genome Institute"/>
            <person name="Kuo A."/>
            <person name="Kohler A."/>
            <person name="Jargeat P."/>
            <person name="Nagy L.G."/>
            <person name="Floudas D."/>
            <person name="Copeland A."/>
            <person name="Barry K.W."/>
            <person name="Cichocki N."/>
            <person name="Veneault-Fourrey C."/>
            <person name="LaButti K."/>
            <person name="Lindquist E.A."/>
            <person name="Lipzen A."/>
            <person name="Lundell T."/>
            <person name="Morin E."/>
            <person name="Murat C."/>
            <person name="Sun H."/>
            <person name="Tunlid A."/>
            <person name="Henrissat B."/>
            <person name="Grigoriev I.V."/>
            <person name="Hibbett D.S."/>
            <person name="Martin F."/>
            <person name="Nordberg H.P."/>
            <person name="Cantor M.N."/>
            <person name="Hua S.X."/>
        </authorList>
    </citation>
    <scope>NUCLEOTIDE SEQUENCE [LARGE SCALE GENOMIC DNA]</scope>
    <source>
        <strain evidence="3 4">Ve08.2h10</strain>
    </source>
</reference>
<organism evidence="3 4">
    <name type="scientific">Paxillus rubicundulus Ve08.2h10</name>
    <dbReference type="NCBI Taxonomy" id="930991"/>
    <lineage>
        <taxon>Eukaryota</taxon>
        <taxon>Fungi</taxon>
        <taxon>Dikarya</taxon>
        <taxon>Basidiomycota</taxon>
        <taxon>Agaricomycotina</taxon>
        <taxon>Agaricomycetes</taxon>
        <taxon>Agaricomycetidae</taxon>
        <taxon>Boletales</taxon>
        <taxon>Paxilineae</taxon>
        <taxon>Paxillaceae</taxon>
        <taxon>Paxillus</taxon>
    </lineage>
</organism>
<feature type="region of interest" description="Disordered" evidence="1">
    <location>
        <begin position="1"/>
        <end position="76"/>
    </location>
</feature>
<keyword evidence="4" id="KW-1185">Reference proteome</keyword>
<dbReference type="GO" id="GO:0005741">
    <property type="term" value="C:mitochondrial outer membrane"/>
    <property type="evidence" value="ECO:0007669"/>
    <property type="project" value="InterPro"/>
</dbReference>
<dbReference type="PANTHER" id="PTHR28241">
    <property type="entry name" value="MITOCHONDRIAL IMPORT PROTEIN 1"/>
    <property type="match status" value="1"/>
</dbReference>
<name>A0A0D0E8W7_9AGAM</name>
<evidence type="ECO:0000313" key="3">
    <source>
        <dbReference type="EMBL" id="KIK95285.1"/>
    </source>
</evidence>
<feature type="transmembrane region" description="Helical" evidence="2">
    <location>
        <begin position="262"/>
        <end position="283"/>
    </location>
</feature>
<sequence length="309" mass="33120">MADSSPLQSTDEHQLLRSALENPFQPSDVPLQPTVPPAPTALSPATSTNPLPADSSSSTHSSDQPQPAETDPWKAEYEAQVEVWRAESAEARAKSERERAKWEAIRLREVEERQLLGQESETWDSLGSHITASLTAASEALSGSVASLGNARDFPEGYQGAESDAYGGSHAGKHVKTETGSPSQKWENISSSPTSSFPSMSFPEASAPQSPLPHTVSLPTAPAPIQRRQNPSAQPNPVAGVSPSTLPSIMDDRVAPRTRMSLILSSLAINLLLPFVNGVMLGFGEIFARDVLVGWIGWKRTVANVGLRR</sequence>
<feature type="compositionally biased region" description="Polar residues" evidence="1">
    <location>
        <begin position="178"/>
        <end position="189"/>
    </location>
</feature>